<evidence type="ECO:0000313" key="1">
    <source>
        <dbReference type="EMBL" id="MCK8494688.1"/>
    </source>
</evidence>
<dbReference type="EMBL" id="JALPRF010000004">
    <property type="protein sequence ID" value="MCK8494688.1"/>
    <property type="molecule type" value="Genomic_DNA"/>
</dbReference>
<evidence type="ECO:0000313" key="2">
    <source>
        <dbReference type="Proteomes" id="UP001202180"/>
    </source>
</evidence>
<proteinExistence type="predicted"/>
<reference evidence="1 2" key="1">
    <citation type="submission" date="2022-04" db="EMBL/GenBank/DDBJ databases">
        <title>Spirosoma sp. strain RP8 genome sequencing and assembly.</title>
        <authorList>
            <person name="Jung Y."/>
        </authorList>
    </citation>
    <scope>NUCLEOTIDE SEQUENCE [LARGE SCALE GENOMIC DNA]</scope>
    <source>
        <strain evidence="1 2">RP8</strain>
    </source>
</reference>
<gene>
    <name evidence="1" type="ORF">M0L20_22660</name>
</gene>
<name>A0ABT0HR73_9BACT</name>
<keyword evidence="2" id="KW-1185">Reference proteome</keyword>
<comment type="caution">
    <text evidence="1">The sequence shown here is derived from an EMBL/GenBank/DDBJ whole genome shotgun (WGS) entry which is preliminary data.</text>
</comment>
<sequence>MDKKVTALAGIALGATLIASASFGIYKWIKNKTGNSAESSSAVSAGNTVGNKFSGGFLGNGLVKSNSLYGGATNGLVGGGLFKG</sequence>
<dbReference type="Proteomes" id="UP001202180">
    <property type="component" value="Unassembled WGS sequence"/>
</dbReference>
<dbReference type="RefSeq" id="WP_248479259.1">
    <property type="nucleotide sequence ID" value="NZ_JALPRF010000004.1"/>
</dbReference>
<protein>
    <submittedName>
        <fullName evidence="1">Uncharacterized protein</fullName>
    </submittedName>
</protein>
<organism evidence="1 2">
    <name type="scientific">Spirosoma liriopis</name>
    <dbReference type="NCBI Taxonomy" id="2937440"/>
    <lineage>
        <taxon>Bacteria</taxon>
        <taxon>Pseudomonadati</taxon>
        <taxon>Bacteroidota</taxon>
        <taxon>Cytophagia</taxon>
        <taxon>Cytophagales</taxon>
        <taxon>Cytophagaceae</taxon>
        <taxon>Spirosoma</taxon>
    </lineage>
</organism>
<accession>A0ABT0HR73</accession>